<accession>G8XTB3</accession>
<evidence type="ECO:0000313" key="3">
    <source>
        <dbReference type="EMBL" id="AEV80406.1"/>
    </source>
</evidence>
<dbReference type="InterPro" id="IPR035110">
    <property type="entry name" value="UL42"/>
</dbReference>
<protein>
    <submittedName>
        <fullName evidence="3">Protein UL42</fullName>
    </submittedName>
</protein>
<dbReference type="EMBL" id="FJ483968">
    <property type="protein sequence ID" value="AEV80406.1"/>
    <property type="molecule type" value="Genomic_DNA"/>
</dbReference>
<dbReference type="Pfam" id="PF17638">
    <property type="entry name" value="UL42"/>
    <property type="match status" value="1"/>
</dbReference>
<organism evidence="3 4">
    <name type="scientific">Simian cytomegalovirus (strain Colburn)</name>
    <dbReference type="NCBI Taxonomy" id="50292"/>
    <lineage>
        <taxon>Viruses</taxon>
        <taxon>Duplodnaviria</taxon>
        <taxon>Heunggongvirae</taxon>
        <taxon>Peploviricota</taxon>
        <taxon>Herviviricetes</taxon>
        <taxon>Herpesvirales</taxon>
        <taxon>Orthoherpesviridae</taxon>
        <taxon>Betaherpesvirinae</taxon>
        <taxon>Cytomegalovirus</taxon>
        <taxon>Cytomegalovirus cercopithecinebeta5</taxon>
    </lineage>
</organism>
<gene>
    <name evidence="3" type="primary">UL42</name>
</gene>
<keyword evidence="4" id="KW-1185">Reference proteome</keyword>
<organismHost>
    <name type="scientific">Macaca</name>
    <name type="common">macaques</name>
    <dbReference type="NCBI Taxonomy" id="9539"/>
</organismHost>
<proteinExistence type="predicted"/>
<evidence type="ECO:0000256" key="2">
    <source>
        <dbReference type="SAM" id="Phobius"/>
    </source>
</evidence>
<evidence type="ECO:0000256" key="1">
    <source>
        <dbReference type="SAM" id="MobiDB-lite"/>
    </source>
</evidence>
<feature type="region of interest" description="Disordered" evidence="1">
    <location>
        <begin position="35"/>
        <end position="67"/>
    </location>
</feature>
<dbReference type="KEGG" id="vg:25026459"/>
<evidence type="ECO:0000313" key="4">
    <source>
        <dbReference type="Proteomes" id="UP000116555"/>
    </source>
</evidence>
<dbReference type="Proteomes" id="UP000116555">
    <property type="component" value="Segment"/>
</dbReference>
<dbReference type="OrthoDB" id="29204at10239"/>
<dbReference type="GeneID" id="25026459"/>
<keyword evidence="2" id="KW-1133">Transmembrane helix</keyword>
<keyword evidence="2" id="KW-0472">Membrane</keyword>
<sequence length="121" mass="13210">MSATNEHPSDDELPPSYEESLGMATIVIPVAELGGRVSRPSPDDQPPPYHLVTGEAPPRPDNFRMDMSEFPATLQPPVEAYYDDGWKWTICVFLVSILGIVLLAILVSVLLTIQSSSRNGS</sequence>
<keyword evidence="2" id="KW-0812">Transmembrane</keyword>
<dbReference type="RefSeq" id="YP_004936017.1">
    <property type="nucleotide sequence ID" value="NC_012783.2"/>
</dbReference>
<feature type="transmembrane region" description="Helical" evidence="2">
    <location>
        <begin position="86"/>
        <end position="113"/>
    </location>
</feature>
<reference evidence="3 4" key="1">
    <citation type="submission" date="2011-12" db="EMBL/GenBank/DDBJ databases">
        <title>Comparative genomics of primate cytomegaloviruses.</title>
        <authorList>
            <person name="Davison A.J."/>
            <person name="Holton M."/>
            <person name="Dolan A."/>
            <person name="Dargan D.J."/>
            <person name="Gatherer D."/>
            <person name="Hayward G.S."/>
        </authorList>
    </citation>
    <scope>NUCLEOTIDE SEQUENCE [LARGE SCALE GENOMIC DNA]</scope>
    <source>
        <strain evidence="3">2715</strain>
    </source>
</reference>
<name>G8XTB3_SCMVC</name>